<dbReference type="Proteomes" id="UP001345013">
    <property type="component" value="Unassembled WGS sequence"/>
</dbReference>
<reference evidence="1 2" key="1">
    <citation type="submission" date="2023-08" db="EMBL/GenBank/DDBJ databases">
        <title>Black Yeasts Isolated from many extreme environments.</title>
        <authorList>
            <person name="Coleine C."/>
            <person name="Stajich J.E."/>
            <person name="Selbmann L."/>
        </authorList>
    </citation>
    <scope>NUCLEOTIDE SEQUENCE [LARGE SCALE GENOMIC DNA]</scope>
    <source>
        <strain evidence="1 2">CCFEE 5885</strain>
    </source>
</reference>
<evidence type="ECO:0008006" key="3">
    <source>
        <dbReference type="Google" id="ProtNLM"/>
    </source>
</evidence>
<name>A0ABR0JTE9_9EURO</name>
<organism evidence="1 2">
    <name type="scientific">Lithohypha guttulata</name>
    <dbReference type="NCBI Taxonomy" id="1690604"/>
    <lineage>
        <taxon>Eukaryota</taxon>
        <taxon>Fungi</taxon>
        <taxon>Dikarya</taxon>
        <taxon>Ascomycota</taxon>
        <taxon>Pezizomycotina</taxon>
        <taxon>Eurotiomycetes</taxon>
        <taxon>Chaetothyriomycetidae</taxon>
        <taxon>Chaetothyriales</taxon>
        <taxon>Trichomeriaceae</taxon>
        <taxon>Lithohypha</taxon>
    </lineage>
</organism>
<evidence type="ECO:0000313" key="1">
    <source>
        <dbReference type="EMBL" id="KAK5070700.1"/>
    </source>
</evidence>
<dbReference type="SUPFAM" id="SSF81383">
    <property type="entry name" value="F-box domain"/>
    <property type="match status" value="1"/>
</dbReference>
<gene>
    <name evidence="1" type="ORF">LTR24_010603</name>
</gene>
<dbReference type="EMBL" id="JAVRRG010000379">
    <property type="protein sequence ID" value="KAK5070700.1"/>
    <property type="molecule type" value="Genomic_DNA"/>
</dbReference>
<proteinExistence type="predicted"/>
<dbReference type="InterPro" id="IPR036047">
    <property type="entry name" value="F-box-like_dom_sf"/>
</dbReference>
<dbReference type="CDD" id="cd09917">
    <property type="entry name" value="F-box_SF"/>
    <property type="match status" value="1"/>
</dbReference>
<evidence type="ECO:0000313" key="2">
    <source>
        <dbReference type="Proteomes" id="UP001345013"/>
    </source>
</evidence>
<comment type="caution">
    <text evidence="1">The sequence shown here is derived from an EMBL/GenBank/DDBJ whole genome shotgun (WGS) entry which is preliminary data.</text>
</comment>
<accession>A0ABR0JTE9</accession>
<sequence length="347" mass="39816">MGCYDIFCTLCGGPLNTGTIWDSLRSPDPQPGGAYWDYNQNLVCDEDLEWLRDVRIVDQDSHADVSAEVYYASEFDACLGAFDATDRNGSTHWCYAFAKGENEGNYPGNHFVMHSACLLIFGRWMYEEEKSVQDLYDALCLYNADDFRGVYLPNQHYGAEQFWEQFWVAEQGWEFMVKDPVNVPNMTEYILSKLRPVSPEEKQLKARFNAINNTFSCSSTGPGIERLPVRCFEQICAYLPLASIFSLRLSCRTLTSRMPLDQDFCRKQLLAGHLFALQDLDLGLVNERWEDIKDQDWRRLLRTLARYENFYAGEQGSGVLGELHDAPIGLKNRMRIIKISQGIFMGI</sequence>
<protein>
    <recommendedName>
        <fullName evidence="3">F-box domain-containing protein</fullName>
    </recommendedName>
</protein>
<keyword evidence="2" id="KW-1185">Reference proteome</keyword>